<dbReference type="GO" id="GO:0006355">
    <property type="term" value="P:regulation of DNA-templated transcription"/>
    <property type="evidence" value="ECO:0007669"/>
    <property type="project" value="InterPro"/>
</dbReference>
<feature type="region of interest" description="Disordered" evidence="1">
    <location>
        <begin position="157"/>
        <end position="185"/>
    </location>
</feature>
<proteinExistence type="predicted"/>
<dbReference type="RefSeq" id="WP_274494498.1">
    <property type="nucleotide sequence ID" value="NZ_CP118166.1"/>
</dbReference>
<evidence type="ECO:0000259" key="2">
    <source>
        <dbReference type="Pfam" id="PF05233"/>
    </source>
</evidence>
<reference evidence="4" key="1">
    <citation type="submission" date="2023-02" db="EMBL/GenBank/DDBJ databases">
        <title>Genome sequence of Hyphococcus flavus.</title>
        <authorList>
            <person name="Rong J.-C."/>
            <person name="Zhao Q."/>
            <person name="Yi M."/>
            <person name="Wu J.-Y."/>
        </authorList>
    </citation>
    <scope>NUCLEOTIDE SEQUENCE</scope>
    <source>
        <strain evidence="4">MCCC 1K03223</strain>
    </source>
</reference>
<evidence type="ECO:0000313" key="5">
    <source>
        <dbReference type="Proteomes" id="UP001214043"/>
    </source>
</evidence>
<dbReference type="NCBIfam" id="TIGR01848">
    <property type="entry name" value="PHA_reg_PhaR"/>
    <property type="match status" value="1"/>
</dbReference>
<organism evidence="4 5">
    <name type="scientific">Hyphococcus flavus</name>
    <dbReference type="NCBI Taxonomy" id="1866326"/>
    <lineage>
        <taxon>Bacteria</taxon>
        <taxon>Pseudomonadati</taxon>
        <taxon>Pseudomonadota</taxon>
        <taxon>Alphaproteobacteria</taxon>
        <taxon>Parvularculales</taxon>
        <taxon>Parvularculaceae</taxon>
        <taxon>Hyphococcus</taxon>
    </lineage>
</organism>
<feature type="domain" description="PHA accumulation regulator DNA-binding N-terminal" evidence="3">
    <location>
        <begin position="17"/>
        <end position="77"/>
    </location>
</feature>
<name>A0AAE9ZD79_9PROT</name>
<dbReference type="InterPro" id="IPR007897">
    <property type="entry name" value="PHB_accumulat"/>
</dbReference>
<gene>
    <name evidence="4" type="primary">phaR</name>
    <name evidence="4" type="ORF">PUV54_05090</name>
</gene>
<dbReference type="Proteomes" id="UP001214043">
    <property type="component" value="Chromosome"/>
</dbReference>
<dbReference type="Pfam" id="PF05233">
    <property type="entry name" value="PHB_acc"/>
    <property type="match status" value="1"/>
</dbReference>
<dbReference type="KEGG" id="hfl:PUV54_05090"/>
<keyword evidence="5" id="KW-1185">Reference proteome</keyword>
<evidence type="ECO:0000256" key="1">
    <source>
        <dbReference type="SAM" id="MobiDB-lite"/>
    </source>
</evidence>
<feature type="domain" description="PHB accumulation regulatory" evidence="2">
    <location>
        <begin position="81"/>
        <end position="120"/>
    </location>
</feature>
<evidence type="ECO:0000259" key="3">
    <source>
        <dbReference type="Pfam" id="PF07879"/>
    </source>
</evidence>
<evidence type="ECO:0000313" key="4">
    <source>
        <dbReference type="EMBL" id="WDI32569.1"/>
    </source>
</evidence>
<dbReference type="InterPro" id="IPR012909">
    <property type="entry name" value="PHA_DNA-bd_N"/>
</dbReference>
<dbReference type="Pfam" id="PF07879">
    <property type="entry name" value="PHB_acc_N"/>
    <property type="match status" value="1"/>
</dbReference>
<dbReference type="AlphaFoldDB" id="A0AAE9ZD79"/>
<accession>A0AAE9ZD79</accession>
<dbReference type="InterPro" id="IPR010134">
    <property type="entry name" value="PHA_reg_PhaR"/>
</dbReference>
<sequence>MAEKSKGRSKAHGDAIVIKKYANRRLYNTASSSYVTLDFLAEMVKEGEDFVVYDAKSGDDITRSVLTQIIFEEESKGQNLLPIQFLRQLIKFYGDSLQTFVPSYLEMSMDAFSKNQEEMRSRMRDAFGGAPGYNMFEESVRKNMELYEQAMKMFSPMGANFTPPTTPGGSQHDESSSDDDINALKNQVAALQKKLDRLEGDGD</sequence>
<dbReference type="EMBL" id="CP118166">
    <property type="protein sequence ID" value="WDI32569.1"/>
    <property type="molecule type" value="Genomic_DNA"/>
</dbReference>
<protein>
    <submittedName>
        <fullName evidence="4">Polyhydroxyalkanoate synthesis repressor PhaR</fullName>
    </submittedName>
</protein>